<dbReference type="Pfam" id="PF00108">
    <property type="entry name" value="Thiolase_N"/>
    <property type="match status" value="1"/>
</dbReference>
<reference evidence="3 4" key="1">
    <citation type="journal article" date="2016" name="Environ. Microbiol.">
        <title>Genomic resolution of a cold subsurface aquifer community provides metabolic insights for novel microbes adapted to high CO concentrations.</title>
        <authorList>
            <person name="Probst A.J."/>
            <person name="Castelle C.J."/>
            <person name="Singh A."/>
            <person name="Brown C.T."/>
            <person name="Anantharaman K."/>
            <person name="Sharon I."/>
            <person name="Hug L.A."/>
            <person name="Burstein D."/>
            <person name="Emerson J.B."/>
            <person name="Thomas B.C."/>
            <person name="Banfield J.F."/>
        </authorList>
    </citation>
    <scope>NUCLEOTIDE SEQUENCE [LARGE SCALE GENOMIC DNA]</scope>
    <source>
        <strain evidence="3">CG2_30_54_11</strain>
    </source>
</reference>
<dbReference type="Proteomes" id="UP000183245">
    <property type="component" value="Unassembled WGS sequence"/>
</dbReference>
<dbReference type="EMBL" id="MNZT01000096">
    <property type="protein sequence ID" value="OIP95997.1"/>
    <property type="molecule type" value="Genomic_DNA"/>
</dbReference>
<evidence type="ECO:0000313" key="3">
    <source>
        <dbReference type="EMBL" id="OIP95997.1"/>
    </source>
</evidence>
<dbReference type="SUPFAM" id="SSF53901">
    <property type="entry name" value="Thiolase-like"/>
    <property type="match status" value="2"/>
</dbReference>
<dbReference type="AlphaFoldDB" id="A0A1J5IG02"/>
<dbReference type="InterPro" id="IPR055140">
    <property type="entry name" value="Thiolase_C_2"/>
</dbReference>
<dbReference type="CDD" id="cd00829">
    <property type="entry name" value="SCP-x_thiolase"/>
    <property type="match status" value="1"/>
</dbReference>
<dbReference type="PIRSF" id="PIRSF000429">
    <property type="entry name" value="Ac-CoA_Ac_transf"/>
    <property type="match status" value="1"/>
</dbReference>
<evidence type="ECO:0000313" key="4">
    <source>
        <dbReference type="Proteomes" id="UP000183245"/>
    </source>
</evidence>
<dbReference type="STRING" id="1817892.AUK40_05410"/>
<dbReference type="InterPro" id="IPR002155">
    <property type="entry name" value="Thiolase"/>
</dbReference>
<evidence type="ECO:0008006" key="5">
    <source>
        <dbReference type="Google" id="ProtNLM"/>
    </source>
</evidence>
<dbReference type="PANTHER" id="PTHR42870">
    <property type="entry name" value="ACETYL-COA C-ACETYLTRANSFERASE"/>
    <property type="match status" value="1"/>
</dbReference>
<dbReference type="Pfam" id="PF22691">
    <property type="entry name" value="Thiolase_C_1"/>
    <property type="match status" value="1"/>
</dbReference>
<dbReference type="InterPro" id="IPR020616">
    <property type="entry name" value="Thiolase_N"/>
</dbReference>
<sequence>MDVRVAATGGVRYGELWTLGIGDLMRAAAADVLKNFDGDMKDIDTLVLSNCFAGRALGIHTLIPLAYDELGFRGRIFEVTGSDATGGFAVQRAAILIESGVAQRVLVLGVEKIGDLLASQVQSALSSLLGSEQVFQGQTLASDYALMARQYMETYGVTLRDLALISVKNHANASLNPMAQFPFPLTVEQAAESQEIASPLRALDAASICDGASALILEKPGKNSSPVSIVGLGEGRDLPGLHDRKDLTSLAATREAAQMAYEAAGVSPQEIDVAEVHDVYSIAELMAIEDLGFARPGQAKTWVRKGRTALGGDLPVNPSGGLKACGHAPGATGVRQAAEIAVQLSASAGKRQVADASVGLSHSVGGNGSQCAVTIFRTIAIRG</sequence>
<organism evidence="3 4">
    <name type="scientific">Candidatus Wirthbacteria bacterium CG2_30_54_11</name>
    <dbReference type="NCBI Taxonomy" id="1817892"/>
    <lineage>
        <taxon>Bacteria</taxon>
        <taxon>Candidatus Wirthbacteria</taxon>
    </lineage>
</organism>
<evidence type="ECO:0000259" key="1">
    <source>
        <dbReference type="Pfam" id="PF00108"/>
    </source>
</evidence>
<dbReference type="PANTHER" id="PTHR42870:SF1">
    <property type="entry name" value="NON-SPECIFIC LIPID-TRANSFER PROTEIN-LIKE 2"/>
    <property type="match status" value="1"/>
</dbReference>
<accession>A0A1J5IG02</accession>
<evidence type="ECO:0000259" key="2">
    <source>
        <dbReference type="Pfam" id="PF22691"/>
    </source>
</evidence>
<name>A0A1J5IG02_9BACT</name>
<comment type="caution">
    <text evidence="3">The sequence shown here is derived from an EMBL/GenBank/DDBJ whole genome shotgun (WGS) entry which is preliminary data.</text>
</comment>
<dbReference type="InterPro" id="IPR016039">
    <property type="entry name" value="Thiolase-like"/>
</dbReference>
<gene>
    <name evidence="3" type="ORF">AUK40_05410</name>
</gene>
<dbReference type="Gene3D" id="3.40.47.10">
    <property type="match status" value="1"/>
</dbReference>
<feature type="domain" description="Thiolase C-terminal" evidence="2">
    <location>
        <begin position="236"/>
        <end position="377"/>
    </location>
</feature>
<dbReference type="GO" id="GO:0016747">
    <property type="term" value="F:acyltransferase activity, transferring groups other than amino-acyl groups"/>
    <property type="evidence" value="ECO:0007669"/>
    <property type="project" value="InterPro"/>
</dbReference>
<protein>
    <recommendedName>
        <fullName evidence="5">Acetyl-CoA acetyltransferase</fullName>
    </recommendedName>
</protein>
<feature type="domain" description="Thiolase N-terminal" evidence="1">
    <location>
        <begin position="16"/>
        <end position="217"/>
    </location>
</feature>
<proteinExistence type="predicted"/>